<feature type="active site" description="Proton acceptor" evidence="10">
    <location>
        <position position="39"/>
    </location>
</feature>
<keyword evidence="8 10" id="KW-0479">Metal-binding</keyword>
<evidence type="ECO:0000313" key="12">
    <source>
        <dbReference type="EMBL" id="MDQ0672594.1"/>
    </source>
</evidence>
<evidence type="ECO:0000256" key="3">
    <source>
        <dbReference type="ARBA" id="ARBA00001941"/>
    </source>
</evidence>
<keyword evidence="9 10" id="KW-0413">Isomerase</keyword>
<dbReference type="GO" id="GO:0004750">
    <property type="term" value="F:D-ribulose-phosphate 3-epimerase activity"/>
    <property type="evidence" value="ECO:0007669"/>
    <property type="project" value="UniProtKB-EC"/>
</dbReference>
<feature type="binding site" evidence="10">
    <location>
        <begin position="146"/>
        <end position="149"/>
    </location>
    <ligand>
        <name>substrate</name>
    </ligand>
</feature>
<feature type="binding site" evidence="10">
    <location>
        <begin position="179"/>
        <end position="181"/>
    </location>
    <ligand>
        <name>substrate</name>
    </ligand>
</feature>
<comment type="cofactor">
    <cofactor evidence="3">
        <name>Co(2+)</name>
        <dbReference type="ChEBI" id="CHEBI:48828"/>
    </cofactor>
</comment>
<proteinExistence type="inferred from homology"/>
<comment type="function">
    <text evidence="10">Catalyzes the reversible epimerization of D-ribulose 5-phosphate to D-xylulose 5-phosphate.</text>
</comment>
<comment type="pathway">
    <text evidence="10">Carbohydrate degradation.</text>
</comment>
<evidence type="ECO:0000256" key="2">
    <source>
        <dbReference type="ARBA" id="ARBA00001936"/>
    </source>
</evidence>
<reference evidence="12 13" key="1">
    <citation type="submission" date="2023-07" db="EMBL/GenBank/DDBJ databases">
        <title>Comparative genomics of wheat-associated soil bacteria to identify genetic determinants of phenazine resistance.</title>
        <authorList>
            <person name="Mouncey N."/>
        </authorList>
    </citation>
    <scope>NUCLEOTIDE SEQUENCE [LARGE SCALE GENOMIC DNA]</scope>
    <source>
        <strain evidence="12 13">W1I3</strain>
    </source>
</reference>
<dbReference type="Proteomes" id="UP001236806">
    <property type="component" value="Unassembled WGS sequence"/>
</dbReference>
<dbReference type="SUPFAM" id="SSF51366">
    <property type="entry name" value="Ribulose-phoshate binding barrel"/>
    <property type="match status" value="1"/>
</dbReference>
<accession>A0ABU0PF60</accession>
<comment type="cofactor">
    <cofactor evidence="2">
        <name>Mn(2+)</name>
        <dbReference type="ChEBI" id="CHEBI:29035"/>
    </cofactor>
</comment>
<comment type="cofactor">
    <cofactor evidence="4">
        <name>Zn(2+)</name>
        <dbReference type="ChEBI" id="CHEBI:29105"/>
    </cofactor>
</comment>
<evidence type="ECO:0000256" key="7">
    <source>
        <dbReference type="ARBA" id="ARBA00013188"/>
    </source>
</evidence>
<gene>
    <name evidence="10" type="primary">rpe</name>
    <name evidence="12" type="ORF">QFZ36_000155</name>
</gene>
<comment type="caution">
    <text evidence="12">The sequence shown here is derived from an EMBL/GenBank/DDBJ whole genome shotgun (WGS) entry which is preliminary data.</text>
</comment>
<organism evidence="12 13">
    <name type="scientific">Pseudarthrobacter siccitolerans</name>
    <dbReference type="NCBI Taxonomy" id="861266"/>
    <lineage>
        <taxon>Bacteria</taxon>
        <taxon>Bacillati</taxon>
        <taxon>Actinomycetota</taxon>
        <taxon>Actinomycetes</taxon>
        <taxon>Micrococcales</taxon>
        <taxon>Micrococcaceae</taxon>
        <taxon>Pseudarthrobacter</taxon>
    </lineage>
</organism>
<evidence type="ECO:0000256" key="6">
    <source>
        <dbReference type="ARBA" id="ARBA00009541"/>
    </source>
</evidence>
<keyword evidence="13" id="KW-1185">Reference proteome</keyword>
<dbReference type="Gene3D" id="3.20.20.70">
    <property type="entry name" value="Aldolase class I"/>
    <property type="match status" value="1"/>
</dbReference>
<dbReference type="PIRSF" id="PIRSF001461">
    <property type="entry name" value="RPE"/>
    <property type="match status" value="1"/>
</dbReference>
<dbReference type="InterPro" id="IPR013785">
    <property type="entry name" value="Aldolase_TIM"/>
</dbReference>
<evidence type="ECO:0000256" key="4">
    <source>
        <dbReference type="ARBA" id="ARBA00001947"/>
    </source>
</evidence>
<dbReference type="HAMAP" id="MF_02227">
    <property type="entry name" value="RPE"/>
    <property type="match status" value="1"/>
</dbReference>
<evidence type="ECO:0000313" key="13">
    <source>
        <dbReference type="Proteomes" id="UP001236806"/>
    </source>
</evidence>
<dbReference type="EMBL" id="JAUSXB010000001">
    <property type="protein sequence ID" value="MDQ0672594.1"/>
    <property type="molecule type" value="Genomic_DNA"/>
</dbReference>
<evidence type="ECO:0000256" key="1">
    <source>
        <dbReference type="ARBA" id="ARBA00001782"/>
    </source>
</evidence>
<feature type="active site" description="Proton donor" evidence="10">
    <location>
        <position position="179"/>
    </location>
</feature>
<comment type="catalytic activity">
    <reaction evidence="1 10 11">
        <text>D-ribulose 5-phosphate = D-xylulose 5-phosphate</text>
        <dbReference type="Rhea" id="RHEA:13677"/>
        <dbReference type="ChEBI" id="CHEBI:57737"/>
        <dbReference type="ChEBI" id="CHEBI:58121"/>
        <dbReference type="EC" id="5.1.3.1"/>
    </reaction>
</comment>
<dbReference type="Pfam" id="PF00834">
    <property type="entry name" value="Ribul_P_3_epim"/>
    <property type="match status" value="1"/>
</dbReference>
<comment type="similarity">
    <text evidence="6 10 11">Belongs to the ribulose-phosphate 3-epimerase family.</text>
</comment>
<evidence type="ECO:0000256" key="11">
    <source>
        <dbReference type="PIRNR" id="PIRNR001461"/>
    </source>
</evidence>
<feature type="binding site" evidence="10">
    <location>
        <begin position="201"/>
        <end position="202"/>
    </location>
    <ligand>
        <name>substrate</name>
    </ligand>
</feature>
<comment type="cofactor">
    <cofactor evidence="5">
        <name>Fe(2+)</name>
        <dbReference type="ChEBI" id="CHEBI:29033"/>
    </cofactor>
</comment>
<dbReference type="NCBIfam" id="NF004076">
    <property type="entry name" value="PRK05581.1-4"/>
    <property type="match status" value="1"/>
</dbReference>
<protein>
    <recommendedName>
        <fullName evidence="7 10">Ribulose-phosphate 3-epimerase</fullName>
        <ecNumber evidence="7 10">5.1.3.1</ecNumber>
    </recommendedName>
</protein>
<keyword evidence="10 11" id="KW-0119">Carbohydrate metabolism</keyword>
<feature type="binding site" evidence="10">
    <location>
        <position position="179"/>
    </location>
    <ligand>
        <name>a divalent metal cation</name>
        <dbReference type="ChEBI" id="CHEBI:60240"/>
    </ligand>
</feature>
<evidence type="ECO:0000256" key="10">
    <source>
        <dbReference type="HAMAP-Rule" id="MF_02227"/>
    </source>
</evidence>
<dbReference type="PANTHER" id="PTHR11749">
    <property type="entry name" value="RIBULOSE-5-PHOSPHATE-3-EPIMERASE"/>
    <property type="match status" value="1"/>
</dbReference>
<dbReference type="InterPro" id="IPR026019">
    <property type="entry name" value="Ribul_P_3_epim"/>
</dbReference>
<feature type="binding site" evidence="10">
    <location>
        <position position="37"/>
    </location>
    <ligand>
        <name>a divalent metal cation</name>
        <dbReference type="ChEBI" id="CHEBI:60240"/>
    </ligand>
</feature>
<feature type="binding site" evidence="10">
    <location>
        <position position="70"/>
    </location>
    <ligand>
        <name>a divalent metal cation</name>
        <dbReference type="ChEBI" id="CHEBI:60240"/>
    </ligand>
</feature>
<dbReference type="EC" id="5.1.3.1" evidence="7 10"/>
<dbReference type="PROSITE" id="PS01085">
    <property type="entry name" value="RIBUL_P_3_EPIMER_1"/>
    <property type="match status" value="1"/>
</dbReference>
<dbReference type="NCBIfam" id="TIGR01163">
    <property type="entry name" value="rpe"/>
    <property type="match status" value="1"/>
</dbReference>
<evidence type="ECO:0000256" key="9">
    <source>
        <dbReference type="ARBA" id="ARBA00023235"/>
    </source>
</evidence>
<dbReference type="InterPro" id="IPR000056">
    <property type="entry name" value="Ribul_P_3_epim-like"/>
</dbReference>
<feature type="binding site" evidence="10">
    <location>
        <position position="70"/>
    </location>
    <ligand>
        <name>substrate</name>
    </ligand>
</feature>
<evidence type="ECO:0000256" key="5">
    <source>
        <dbReference type="ARBA" id="ARBA00001954"/>
    </source>
</evidence>
<sequence>MKGVPVTQCCINPSILSADFVNLEAELKRISNADAVHVDVMDNHFVPNLTIGLPVVQRIQAVSPVPLDAHLMIADADRWAPGFADAGLASVTFHAEAAIAPIKLARELRARGSKAGMALRPGTPVEPYLDMLSELDMLLIMTVEPGFGGQSFLDVTLPKIRRARKAIDGSGISVAIQVDGGITEDTITRAAEAGANVFVAGSAVYGAEDPAAAIDRLRQAGSETLRSAAE</sequence>
<dbReference type="InterPro" id="IPR011060">
    <property type="entry name" value="RibuloseP-bd_barrel"/>
</dbReference>
<comment type="cofactor">
    <cofactor evidence="10">
        <name>a divalent metal cation</name>
        <dbReference type="ChEBI" id="CHEBI:60240"/>
    </cofactor>
    <text evidence="10">Binds 1 divalent metal cation per subunit.</text>
</comment>
<feature type="binding site" evidence="10">
    <location>
        <position position="14"/>
    </location>
    <ligand>
        <name>substrate</name>
    </ligand>
</feature>
<evidence type="ECO:0000256" key="8">
    <source>
        <dbReference type="ARBA" id="ARBA00022723"/>
    </source>
</evidence>
<dbReference type="CDD" id="cd00429">
    <property type="entry name" value="RPE"/>
    <property type="match status" value="1"/>
</dbReference>
<name>A0ABU0PF60_9MICC</name>
<dbReference type="PROSITE" id="PS01086">
    <property type="entry name" value="RIBUL_P_3_EPIMER_2"/>
    <property type="match status" value="1"/>
</dbReference>
<feature type="binding site" evidence="10">
    <location>
        <position position="39"/>
    </location>
    <ligand>
        <name>a divalent metal cation</name>
        <dbReference type="ChEBI" id="CHEBI:60240"/>
    </ligand>
</feature>